<evidence type="ECO:0000259" key="7">
    <source>
        <dbReference type="Pfam" id="PF06271"/>
    </source>
</evidence>
<feature type="transmembrane region" description="Helical" evidence="6">
    <location>
        <begin position="62"/>
        <end position="90"/>
    </location>
</feature>
<gene>
    <name evidence="8" type="ordered locus">M5M_15315</name>
</gene>
<proteinExistence type="predicted"/>
<dbReference type="InterPro" id="IPR010432">
    <property type="entry name" value="RDD"/>
</dbReference>
<name>K4KPP3_SIMAS</name>
<dbReference type="RefSeq" id="WP_016389671.1">
    <property type="nucleotide sequence ID" value="NZ_ATUQ01000010.1"/>
</dbReference>
<accession>K4KPP3</accession>
<keyword evidence="9" id="KW-1185">Reference proteome</keyword>
<evidence type="ECO:0000256" key="4">
    <source>
        <dbReference type="ARBA" id="ARBA00022989"/>
    </source>
</evidence>
<evidence type="ECO:0000256" key="2">
    <source>
        <dbReference type="ARBA" id="ARBA00022475"/>
    </source>
</evidence>
<sequence>MSNTPEFEDYTYAELLDAYNGIDAAQFPERKARVAELLQERSGAEAAVTANSDRYQTFGLRFLASIVDFLALVALATVLGTLFGLLPAWFVEGVETLFQFDVFFYSILLHWLYGKTFGKMVMNVKVVNYKDEGDITFLQAFLRDSVPLVLGLLGWLYGWLYLSDAEMEVSSTDLVLLFALSALGLFWFLLEMITMLFNEKRRALHDFIAGTVVIRVK</sequence>
<dbReference type="KEGG" id="saga:M5M_15315"/>
<keyword evidence="2" id="KW-1003">Cell membrane</keyword>
<dbReference type="PANTHER" id="PTHR36115">
    <property type="entry name" value="PROLINE-RICH ANTIGEN HOMOLOG-RELATED"/>
    <property type="match status" value="1"/>
</dbReference>
<feature type="transmembrane region" description="Helical" evidence="6">
    <location>
        <begin position="145"/>
        <end position="162"/>
    </location>
</feature>
<evidence type="ECO:0000256" key="1">
    <source>
        <dbReference type="ARBA" id="ARBA00004651"/>
    </source>
</evidence>
<evidence type="ECO:0000256" key="5">
    <source>
        <dbReference type="ARBA" id="ARBA00023136"/>
    </source>
</evidence>
<evidence type="ECO:0000256" key="6">
    <source>
        <dbReference type="SAM" id="Phobius"/>
    </source>
</evidence>
<dbReference type="STRING" id="1117647.M5M_15315"/>
<evidence type="ECO:0000256" key="3">
    <source>
        <dbReference type="ARBA" id="ARBA00022692"/>
    </source>
</evidence>
<dbReference type="AlphaFoldDB" id="K4KPP3"/>
<keyword evidence="4 6" id="KW-1133">Transmembrane helix</keyword>
<comment type="subcellular location">
    <subcellularLocation>
        <location evidence="1">Cell membrane</location>
        <topology evidence="1">Multi-pass membrane protein</topology>
    </subcellularLocation>
</comment>
<evidence type="ECO:0000313" key="9">
    <source>
        <dbReference type="Proteomes" id="UP000000466"/>
    </source>
</evidence>
<feature type="domain" description="RDD" evidence="7">
    <location>
        <begin position="57"/>
        <end position="210"/>
    </location>
</feature>
<feature type="transmembrane region" description="Helical" evidence="6">
    <location>
        <begin position="174"/>
        <end position="197"/>
    </location>
</feature>
<keyword evidence="5 6" id="KW-0472">Membrane</keyword>
<organism evidence="8 9">
    <name type="scientific">Simiduia agarivorans (strain DSM 21679 / JCM 13881 / BCRC 17597 / SA1)</name>
    <dbReference type="NCBI Taxonomy" id="1117647"/>
    <lineage>
        <taxon>Bacteria</taxon>
        <taxon>Pseudomonadati</taxon>
        <taxon>Pseudomonadota</taxon>
        <taxon>Gammaproteobacteria</taxon>
        <taxon>Cellvibrionales</taxon>
        <taxon>Cellvibrionaceae</taxon>
        <taxon>Simiduia</taxon>
    </lineage>
</organism>
<feature type="transmembrane region" description="Helical" evidence="6">
    <location>
        <begin position="96"/>
        <end position="113"/>
    </location>
</feature>
<protein>
    <submittedName>
        <fullName evidence="8">RDD domain-containing protein</fullName>
    </submittedName>
</protein>
<dbReference type="EMBL" id="CP003746">
    <property type="protein sequence ID" value="AFV00196.2"/>
    <property type="molecule type" value="Genomic_DNA"/>
</dbReference>
<dbReference type="Pfam" id="PF06271">
    <property type="entry name" value="RDD"/>
    <property type="match status" value="1"/>
</dbReference>
<dbReference type="eggNOG" id="COG1714">
    <property type="taxonomic scope" value="Bacteria"/>
</dbReference>
<dbReference type="Proteomes" id="UP000000466">
    <property type="component" value="Chromosome"/>
</dbReference>
<dbReference type="HOGENOM" id="CLU_1239442_0_0_6"/>
<dbReference type="OrthoDB" id="9793824at2"/>
<dbReference type="GO" id="GO:0005886">
    <property type="term" value="C:plasma membrane"/>
    <property type="evidence" value="ECO:0007669"/>
    <property type="project" value="UniProtKB-SubCell"/>
</dbReference>
<dbReference type="InterPro" id="IPR051791">
    <property type="entry name" value="Pra-immunoreactive"/>
</dbReference>
<evidence type="ECO:0000313" key="8">
    <source>
        <dbReference type="EMBL" id="AFV00196.2"/>
    </source>
</evidence>
<reference evidence="8 9" key="1">
    <citation type="journal article" date="2013" name="Genome Announc.">
        <title>Complete genome sequence of Simiduia agarivorans SA1(T), a marine bacterium able to degrade a variety of polysaccharides.</title>
        <authorList>
            <person name="Lin S.Y."/>
            <person name="Shieh W.Y."/>
            <person name="Chen J.S."/>
            <person name="Tang S.L."/>
        </authorList>
    </citation>
    <scope>NUCLEOTIDE SEQUENCE [LARGE SCALE GENOMIC DNA]</scope>
    <source>
        <strain evidence="9">DSM 21679 / JCM 13881 / BCRC 17597 / SA1</strain>
    </source>
</reference>
<dbReference type="PANTHER" id="PTHR36115:SF9">
    <property type="entry name" value="LMO1584 PROTEIN"/>
    <property type="match status" value="1"/>
</dbReference>
<keyword evidence="3 6" id="KW-0812">Transmembrane</keyword>